<evidence type="ECO:0000259" key="2">
    <source>
        <dbReference type="Pfam" id="PF05305"/>
    </source>
</evidence>
<proteinExistence type="predicted"/>
<reference evidence="3" key="1">
    <citation type="submission" date="2021-03" db="EMBL/GenBank/DDBJ databases">
        <title>Whole genome shotgun sequence of Actinoplanes auranticolor NBRC 12245.</title>
        <authorList>
            <person name="Komaki H."/>
            <person name="Tamura T."/>
        </authorList>
    </citation>
    <scope>NUCLEOTIDE SEQUENCE</scope>
    <source>
        <strain evidence="3">NBRC 12245</strain>
    </source>
</reference>
<evidence type="ECO:0000313" key="3">
    <source>
        <dbReference type="EMBL" id="GIM80035.1"/>
    </source>
</evidence>
<organism evidence="3 4">
    <name type="scientific">Actinoplanes auranticolor</name>
    <dbReference type="NCBI Taxonomy" id="47988"/>
    <lineage>
        <taxon>Bacteria</taxon>
        <taxon>Bacillati</taxon>
        <taxon>Actinomycetota</taxon>
        <taxon>Actinomycetes</taxon>
        <taxon>Micromonosporales</taxon>
        <taxon>Micromonosporaceae</taxon>
        <taxon>Actinoplanes</taxon>
    </lineage>
</organism>
<protein>
    <recommendedName>
        <fullName evidence="2">DUF732 domain-containing protein</fullName>
    </recommendedName>
</protein>
<dbReference type="InterPro" id="IPR007969">
    <property type="entry name" value="DUF732"/>
</dbReference>
<dbReference type="PROSITE" id="PS51257">
    <property type="entry name" value="PROKAR_LIPOPROTEIN"/>
    <property type="match status" value="1"/>
</dbReference>
<dbReference type="EMBL" id="BOQL01000088">
    <property type="protein sequence ID" value="GIM80035.1"/>
    <property type="molecule type" value="Genomic_DNA"/>
</dbReference>
<feature type="chain" id="PRO_5039697821" description="DUF732 domain-containing protein" evidence="1">
    <location>
        <begin position="20"/>
        <end position="155"/>
    </location>
</feature>
<feature type="domain" description="DUF732" evidence="2">
    <location>
        <begin position="96"/>
        <end position="147"/>
    </location>
</feature>
<evidence type="ECO:0000313" key="4">
    <source>
        <dbReference type="Proteomes" id="UP000681340"/>
    </source>
</evidence>
<accession>A0A919VZ37</accession>
<name>A0A919VZ37_9ACTN</name>
<keyword evidence="4" id="KW-1185">Reference proteome</keyword>
<dbReference type="Pfam" id="PF05305">
    <property type="entry name" value="DUF732"/>
    <property type="match status" value="1"/>
</dbReference>
<dbReference type="Proteomes" id="UP000681340">
    <property type="component" value="Unassembled WGS sequence"/>
</dbReference>
<gene>
    <name evidence="3" type="ORF">Aau02nite_88690</name>
</gene>
<comment type="caution">
    <text evidence="3">The sequence shown here is derived from an EMBL/GenBank/DDBJ whole genome shotgun (WGS) entry which is preliminary data.</text>
</comment>
<dbReference type="RefSeq" id="WP_212994653.1">
    <property type="nucleotide sequence ID" value="NZ_BAABEA010000007.1"/>
</dbReference>
<keyword evidence="1" id="KW-0732">Signal</keyword>
<sequence>MARRWLVAAVLLVALGGCGDEPEAEPATVPVPVTTSPVPASPSVVASRVAGAAAPARTTAARTTPQTPRAAGWADPAAFVAVVQRTMPDLALDRREDELATLAQRACAALAAGRSPAAVVAEVRAFGTDRAGARQLIKLAVDTVCPEQERRAREF</sequence>
<dbReference type="AlphaFoldDB" id="A0A919VZ37"/>
<evidence type="ECO:0000256" key="1">
    <source>
        <dbReference type="SAM" id="SignalP"/>
    </source>
</evidence>
<feature type="signal peptide" evidence="1">
    <location>
        <begin position="1"/>
        <end position="19"/>
    </location>
</feature>